<evidence type="ECO:0000313" key="8">
    <source>
        <dbReference type="EMBL" id="MDI5934482.1"/>
    </source>
</evidence>
<evidence type="ECO:0000259" key="7">
    <source>
        <dbReference type="Pfam" id="PF01011"/>
    </source>
</evidence>
<dbReference type="Pfam" id="PF01011">
    <property type="entry name" value="PQQ"/>
    <property type="match status" value="2"/>
</dbReference>
<feature type="signal peptide" evidence="6">
    <location>
        <begin position="1"/>
        <end position="22"/>
    </location>
</feature>
<gene>
    <name evidence="8" type="ORF">QLQ84_11875</name>
</gene>
<keyword evidence="6" id="KW-0732">Signal</keyword>
<dbReference type="EMBL" id="JASCQO010000037">
    <property type="protein sequence ID" value="MDI5934482.1"/>
    <property type="molecule type" value="Genomic_DNA"/>
</dbReference>
<dbReference type="SUPFAM" id="SSF50998">
    <property type="entry name" value="Quinoprotein alcohol dehydrogenase-like"/>
    <property type="match status" value="1"/>
</dbReference>
<keyword evidence="3" id="KW-0479">Metal-binding</keyword>
<dbReference type="RefSeq" id="WP_282721963.1">
    <property type="nucleotide sequence ID" value="NZ_JASCQO010000037.1"/>
</dbReference>
<evidence type="ECO:0000256" key="4">
    <source>
        <dbReference type="ARBA" id="ARBA00022891"/>
    </source>
</evidence>
<comment type="cofactor">
    <cofactor evidence="1">
        <name>pyrroloquinoline quinone</name>
        <dbReference type="ChEBI" id="CHEBI:58442"/>
    </cofactor>
</comment>
<feature type="chain" id="PRO_5045093841" evidence="6">
    <location>
        <begin position="23"/>
        <end position="611"/>
    </location>
</feature>
<evidence type="ECO:0000256" key="3">
    <source>
        <dbReference type="ARBA" id="ARBA00022723"/>
    </source>
</evidence>
<sequence>MLREIGFAMTAAGLMAASLAHANQNQLDLQQNPEYWATQLGNYQGNRYSELDQINRDNVGELRSMWQFSTGVLRGHEGGPLYVGDGRLYIHTPFPNKVFALDLEDEGRVVWSYEPDQDSRVIPVMCCDTVNRGLAYADGRLFLGQADNTLIALDAETGELLWDVSNGDHTVGETNTMSPLVVHDKVIVGISGGEYGIRGHMTAYDVETGEQVWRGYSTGPDDEVLIDPDTTTMLGEPIGEADLGQSTWPEGEWERGGGAPWGWITYDPDLDLIYYGTGNPGTWNPEQRTKDGEPADNKWAITVFARDPNDGSVKWVYQKVPFDEWDYDGVNENQLIDVEVDGEQRKGLAIIDRTGFGFLLDRESGELLVAEKFAPETNWADDYDMETGRPNVNEEFSTYRQGVGVNTTDICPTAMGAKNMQPSAYSPKTGLIYAGINRICMNYEPFEAEYVAGQPYVGATLTMMPAPMENGDMEGRMEGRMGSFIAWDPVAGETVWEIDERFAVWSGALATAGDLAFYGTLEGHVKAVDIETGEELWRFKTPSGIIGNVNTFQHEGKQYVAVLSGVGGWAGIGLAAGLEDPEEGLGAVSAFSALGDYTKLGGVLTVFALPD</sequence>
<dbReference type="InterPro" id="IPR002372">
    <property type="entry name" value="PQQ_rpt_dom"/>
</dbReference>
<dbReference type="CDD" id="cd10278">
    <property type="entry name" value="PQQ_MDH"/>
    <property type="match status" value="1"/>
</dbReference>
<evidence type="ECO:0000313" key="9">
    <source>
        <dbReference type="Proteomes" id="UP001244242"/>
    </source>
</evidence>
<dbReference type="InterPro" id="IPR018391">
    <property type="entry name" value="PQQ_b-propeller_rpt"/>
</dbReference>
<evidence type="ECO:0000256" key="2">
    <source>
        <dbReference type="ARBA" id="ARBA00008156"/>
    </source>
</evidence>
<dbReference type="PANTHER" id="PTHR32303">
    <property type="entry name" value="QUINOPROTEIN ALCOHOL DEHYDROGENASE (CYTOCHROME C)"/>
    <property type="match status" value="1"/>
</dbReference>
<accession>A0ABT6VKH6</accession>
<keyword evidence="9" id="KW-1185">Reference proteome</keyword>
<evidence type="ECO:0000256" key="1">
    <source>
        <dbReference type="ARBA" id="ARBA00001931"/>
    </source>
</evidence>
<protein>
    <submittedName>
        <fullName evidence="8">Methanol/ethanol family PQQ-dependent dehydrogenase</fullName>
    </submittedName>
</protein>
<dbReference type="InterPro" id="IPR017512">
    <property type="entry name" value="PQQ_MeOH/EtOH_DH"/>
</dbReference>
<dbReference type="NCBIfam" id="TIGR03075">
    <property type="entry name" value="PQQ_enz_alc_DH"/>
    <property type="match status" value="1"/>
</dbReference>
<name>A0ABT6VKH6_9GAMM</name>
<dbReference type="InterPro" id="IPR011047">
    <property type="entry name" value="Quinoprotein_ADH-like_sf"/>
</dbReference>
<dbReference type="PANTHER" id="PTHR32303:SF4">
    <property type="entry name" value="QUINOPROTEIN GLUCOSE DEHYDROGENASE"/>
    <property type="match status" value="1"/>
</dbReference>
<keyword evidence="5" id="KW-0560">Oxidoreductase</keyword>
<dbReference type="PROSITE" id="PS00364">
    <property type="entry name" value="BACTERIAL_PQQ_2"/>
    <property type="match status" value="1"/>
</dbReference>
<dbReference type="SMART" id="SM00564">
    <property type="entry name" value="PQQ"/>
    <property type="match status" value="5"/>
</dbReference>
<keyword evidence="4" id="KW-0634">PQQ</keyword>
<dbReference type="Gene3D" id="2.140.10.10">
    <property type="entry name" value="Quinoprotein alcohol dehydrogenase-like superfamily"/>
    <property type="match status" value="1"/>
</dbReference>
<dbReference type="InterPro" id="IPR001479">
    <property type="entry name" value="Quinoprotein_DH_CS"/>
</dbReference>
<organism evidence="8 9">
    <name type="scientific">Halomonas kalidii</name>
    <dbReference type="NCBI Taxonomy" id="3043293"/>
    <lineage>
        <taxon>Bacteria</taxon>
        <taxon>Pseudomonadati</taxon>
        <taxon>Pseudomonadota</taxon>
        <taxon>Gammaproteobacteria</taxon>
        <taxon>Oceanospirillales</taxon>
        <taxon>Halomonadaceae</taxon>
        <taxon>Halomonas</taxon>
    </lineage>
</organism>
<comment type="caution">
    <text evidence="8">The sequence shown here is derived from an EMBL/GenBank/DDBJ whole genome shotgun (WGS) entry which is preliminary data.</text>
</comment>
<feature type="domain" description="Pyrrolo-quinoline quinone repeat" evidence="7">
    <location>
        <begin position="36"/>
        <end position="387"/>
    </location>
</feature>
<reference evidence="8 9" key="1">
    <citation type="submission" date="2023-04" db="EMBL/GenBank/DDBJ databases">
        <title>Halomonas strains isolated from rhizosphere soil.</title>
        <authorList>
            <person name="Xu L."/>
            <person name="Sun J.-Q."/>
        </authorList>
    </citation>
    <scope>NUCLEOTIDE SEQUENCE [LARGE SCALE GENOMIC DNA]</scope>
    <source>
        <strain evidence="8 9">LN1S58</strain>
    </source>
</reference>
<evidence type="ECO:0000256" key="6">
    <source>
        <dbReference type="SAM" id="SignalP"/>
    </source>
</evidence>
<evidence type="ECO:0000256" key="5">
    <source>
        <dbReference type="ARBA" id="ARBA00023002"/>
    </source>
</evidence>
<feature type="domain" description="Pyrrolo-quinoline quinone repeat" evidence="7">
    <location>
        <begin position="506"/>
        <end position="560"/>
    </location>
</feature>
<comment type="similarity">
    <text evidence="2">Belongs to the bacterial PQQ dehydrogenase family.</text>
</comment>
<proteinExistence type="inferred from homology"/>
<dbReference type="Proteomes" id="UP001244242">
    <property type="component" value="Unassembled WGS sequence"/>
</dbReference>